<evidence type="ECO:0000256" key="1">
    <source>
        <dbReference type="ARBA" id="ARBA00010566"/>
    </source>
</evidence>
<keyword evidence="4" id="KW-0012">Acyltransferase</keyword>
<evidence type="ECO:0000256" key="3">
    <source>
        <dbReference type="RuleBase" id="RU000441"/>
    </source>
</evidence>
<evidence type="ECO:0000313" key="5">
    <source>
        <dbReference type="Proteomes" id="UP000002899"/>
    </source>
</evidence>
<keyword evidence="2 3" id="KW-0808">Transferase</keyword>
<dbReference type="InterPro" id="IPR016142">
    <property type="entry name" value="Citrate_synth-like_lrg_a-sub"/>
</dbReference>
<evidence type="ECO:0000313" key="4">
    <source>
        <dbReference type="EMBL" id="SJK86391.1"/>
    </source>
</evidence>
<proteinExistence type="inferred from homology"/>
<dbReference type="VEuPathDB" id="PiroplasmaDB:BMR1_03g01820"/>
<dbReference type="PANTHER" id="PTHR11739:SF8">
    <property type="entry name" value="CITRATE SYNTHASE, MITOCHONDRIAL"/>
    <property type="match status" value="1"/>
</dbReference>
<reference evidence="4 5" key="3">
    <citation type="journal article" date="2016" name="Sci. Rep.">
        <title>Genome-wide diversity and gene expression profiling of Babesia microti isolates identify polymorphic genes that mediate host-pathogen interactions.</title>
        <authorList>
            <person name="Silva J.C."/>
            <person name="Cornillot E."/>
            <person name="McCracken C."/>
            <person name="Usmani-Brown S."/>
            <person name="Dwivedi A."/>
            <person name="Ifeonu O.O."/>
            <person name="Crabtree J."/>
            <person name="Gotia H.T."/>
            <person name="Virji A.Z."/>
            <person name="Reynes C."/>
            <person name="Colinge J."/>
            <person name="Kumar V."/>
            <person name="Lawres L."/>
            <person name="Pazzi J.E."/>
            <person name="Pablo J.V."/>
            <person name="Hung C."/>
            <person name="Brancato J."/>
            <person name="Kumari P."/>
            <person name="Orvis J."/>
            <person name="Tretina K."/>
            <person name="Chibucos M."/>
            <person name="Ott S."/>
            <person name="Sadzewicz L."/>
            <person name="Sengamalay N."/>
            <person name="Shetty A.C."/>
            <person name="Su Q."/>
            <person name="Tallon L."/>
            <person name="Fraser C.M."/>
            <person name="Frutos R."/>
            <person name="Molina D.M."/>
            <person name="Krause P.J."/>
            <person name="Ben Mamoun C."/>
        </authorList>
    </citation>
    <scope>NUCLEOTIDE SEQUENCE [LARGE SCALE GENOMIC DNA]</scope>
    <source>
        <strain evidence="4 5">RI</strain>
    </source>
</reference>
<dbReference type="AlphaFoldDB" id="A0A1R4ABJ1"/>
<dbReference type="InterPro" id="IPR036969">
    <property type="entry name" value="Citrate_synthase_sf"/>
</dbReference>
<dbReference type="Gene3D" id="1.10.230.10">
    <property type="entry name" value="Cytochrome P450-Terp, domain 2"/>
    <property type="match status" value="1"/>
</dbReference>
<accession>A0A1R4ABJ1</accession>
<dbReference type="PANTHER" id="PTHR11739">
    <property type="entry name" value="CITRATE SYNTHASE"/>
    <property type="match status" value="1"/>
</dbReference>
<dbReference type="PRINTS" id="PR00143">
    <property type="entry name" value="CITRTSNTHASE"/>
</dbReference>
<dbReference type="InterPro" id="IPR016143">
    <property type="entry name" value="Citrate_synth-like_sm_a-sub"/>
</dbReference>
<keyword evidence="5" id="KW-1185">Reference proteome</keyword>
<dbReference type="GO" id="GO:0046912">
    <property type="term" value="F:acyltransferase activity, acyl groups converted into alkyl on transfer"/>
    <property type="evidence" value="ECO:0007669"/>
    <property type="project" value="InterPro"/>
</dbReference>
<reference evidence="4 5" key="1">
    <citation type="journal article" date="2012" name="Nucleic Acids Res.">
        <title>Sequencing of the smallest Apicomplexan genome from the human pathogen Babesia microti.</title>
        <authorList>
            <person name="Cornillot E."/>
            <person name="Hadj-Kaddour K."/>
            <person name="Dassouli A."/>
            <person name="Noel B."/>
            <person name="Ranwez V."/>
            <person name="Vacherie B."/>
            <person name="Augagneur Y."/>
            <person name="Bres V."/>
            <person name="Duclos A."/>
            <person name="Randazzo S."/>
            <person name="Carcy B."/>
            <person name="Debierre-Grockiego F."/>
            <person name="Delbecq S."/>
            <person name="Moubri-Menage K."/>
            <person name="Shams-Eldin H."/>
            <person name="Usmani-Brown S."/>
            <person name="Bringaud F."/>
            <person name="Wincker P."/>
            <person name="Vivares C.P."/>
            <person name="Schwarz R.T."/>
            <person name="Schetters T.P."/>
            <person name="Krause P.J."/>
            <person name="Gorenflot A."/>
            <person name="Berry V."/>
            <person name="Barbe V."/>
            <person name="Ben Mamoun C."/>
        </authorList>
    </citation>
    <scope>NUCLEOTIDE SEQUENCE [LARGE SCALE GENOMIC DNA]</scope>
    <source>
        <strain evidence="4 5">RI</strain>
    </source>
</reference>
<gene>
    <name evidence="4" type="ORF">BMR1_03g01820</name>
</gene>
<dbReference type="InterPro" id="IPR019810">
    <property type="entry name" value="Citrate_synthase_AS"/>
</dbReference>
<protein>
    <recommendedName>
        <fullName evidence="3">Citrate synthase</fullName>
    </recommendedName>
</protein>
<organism evidence="4 5">
    <name type="scientific">Babesia microti (strain RI)</name>
    <dbReference type="NCBI Taxonomy" id="1133968"/>
    <lineage>
        <taxon>Eukaryota</taxon>
        <taxon>Sar</taxon>
        <taxon>Alveolata</taxon>
        <taxon>Apicomplexa</taxon>
        <taxon>Aconoidasida</taxon>
        <taxon>Piroplasmida</taxon>
        <taxon>Babesiidae</taxon>
        <taxon>Babesia</taxon>
    </lineage>
</organism>
<dbReference type="EMBL" id="LN871598">
    <property type="protein sequence ID" value="SJK86391.1"/>
    <property type="molecule type" value="Genomic_DNA"/>
</dbReference>
<name>A0A1R4ABJ1_BABMR</name>
<dbReference type="InterPro" id="IPR002020">
    <property type="entry name" value="Citrate_synthase"/>
</dbReference>
<dbReference type="KEGG" id="bmic:BMR1_03g01820"/>
<dbReference type="OrthoDB" id="8017587at2759"/>
<sequence length="515" mass="57737">MRECQTWNKLRSFIFYKTKNSYTPRPMIYSTLMPISTRISSVCDNHKRSFSTINSENSTSITPKFLNTVNCDEIKIFNDIYDQMSEEASRKLNLINELKAKHSNKIIDNVSVASILGGLRGVFALVTDTSQIDPDKGILIHGLSIRELLDKLPKPTNASYPHTEAVFWFLLTGKIPTVDKALEFSKALNKLGIVPKHVYSVLDSLPTNAHPMMQYVVAVSALQTESIFKHQHSLGNLNKNTYWKFYLQDALSLMAKSLPIVAYIYNRTFINHNIKDGQGMILDPQLDYSSNLSKLLGLTSPRSEDMLRLYLAIHSDHEGGNVSAHSAHTIASALTDPFLSISGMLSGLSGPFHGLANQECIIWLMNLQNKLGGTEPTNEMITKIAKDTLARGQVIPGYGHAVLRIPDPRHDVMVEFAKKHMKNDPLFKLLDVCLKCIPQVLMDTNKVKCPHPNVDCSTGVVLNHFGLNHPEFYTVLFGLSRSMGVLAQIVWSRALNMPIDRPKSCTLNHLYNMLK</sequence>
<dbReference type="RefSeq" id="XP_021338552.1">
    <property type="nucleotide sequence ID" value="XM_021481980.1"/>
</dbReference>
<dbReference type="Gene3D" id="1.10.580.10">
    <property type="entry name" value="Citrate Synthase, domain 1"/>
    <property type="match status" value="1"/>
</dbReference>
<dbReference type="SUPFAM" id="SSF48256">
    <property type="entry name" value="Citrate synthase"/>
    <property type="match status" value="1"/>
</dbReference>
<comment type="similarity">
    <text evidence="1 3">Belongs to the citrate synthase family.</text>
</comment>
<dbReference type="GO" id="GO:0006099">
    <property type="term" value="P:tricarboxylic acid cycle"/>
    <property type="evidence" value="ECO:0007669"/>
    <property type="project" value="TreeGrafter"/>
</dbReference>
<dbReference type="GO" id="GO:0005975">
    <property type="term" value="P:carbohydrate metabolic process"/>
    <property type="evidence" value="ECO:0007669"/>
    <property type="project" value="TreeGrafter"/>
</dbReference>
<dbReference type="NCBIfam" id="NF007128">
    <property type="entry name" value="PRK09569.1"/>
    <property type="match status" value="1"/>
</dbReference>
<dbReference type="GO" id="GO:0005759">
    <property type="term" value="C:mitochondrial matrix"/>
    <property type="evidence" value="ECO:0007669"/>
    <property type="project" value="TreeGrafter"/>
</dbReference>
<dbReference type="GeneID" id="24425005"/>
<reference evidence="4 5" key="2">
    <citation type="journal article" date="2013" name="PLoS ONE">
        <title>Whole genome mapping and re-organization of the nuclear and mitochondrial genomes of Babesia microti isolates.</title>
        <authorList>
            <person name="Cornillot E."/>
            <person name="Dassouli A."/>
            <person name="Garg A."/>
            <person name="Pachikara N."/>
            <person name="Randazzo S."/>
            <person name="Depoix D."/>
            <person name="Carcy B."/>
            <person name="Delbecq S."/>
            <person name="Frutos R."/>
            <person name="Silva J.C."/>
            <person name="Sutton R."/>
            <person name="Krause P.J."/>
            <person name="Mamoun C.B."/>
        </authorList>
    </citation>
    <scope>NUCLEOTIDE SEQUENCE [LARGE SCALE GENOMIC DNA]</scope>
    <source>
        <strain evidence="4 5">RI</strain>
    </source>
</reference>
<evidence type="ECO:0000256" key="2">
    <source>
        <dbReference type="ARBA" id="ARBA00022679"/>
    </source>
</evidence>
<dbReference type="PROSITE" id="PS00480">
    <property type="entry name" value="CITRATE_SYNTHASE"/>
    <property type="match status" value="1"/>
</dbReference>
<dbReference type="Pfam" id="PF00285">
    <property type="entry name" value="Citrate_synt"/>
    <property type="match status" value="1"/>
</dbReference>
<dbReference type="Proteomes" id="UP000002899">
    <property type="component" value="Chromosome III"/>
</dbReference>